<dbReference type="EMBL" id="UINC01099793">
    <property type="protein sequence ID" value="SVC59337.1"/>
    <property type="molecule type" value="Genomic_DNA"/>
</dbReference>
<dbReference type="SUPFAM" id="SSF103473">
    <property type="entry name" value="MFS general substrate transporter"/>
    <property type="match status" value="1"/>
</dbReference>
<keyword evidence="1" id="KW-1133">Transmembrane helix</keyword>
<feature type="transmembrane region" description="Helical" evidence="1">
    <location>
        <begin position="254"/>
        <end position="272"/>
    </location>
</feature>
<evidence type="ECO:0000313" key="2">
    <source>
        <dbReference type="EMBL" id="SVC59337.1"/>
    </source>
</evidence>
<feature type="non-terminal residue" evidence="2">
    <location>
        <position position="369"/>
    </location>
</feature>
<keyword evidence="1" id="KW-0472">Membrane</keyword>
<dbReference type="GO" id="GO:0022857">
    <property type="term" value="F:transmembrane transporter activity"/>
    <property type="evidence" value="ECO:0007669"/>
    <property type="project" value="InterPro"/>
</dbReference>
<organism evidence="2">
    <name type="scientific">marine metagenome</name>
    <dbReference type="NCBI Taxonomy" id="408172"/>
    <lineage>
        <taxon>unclassified sequences</taxon>
        <taxon>metagenomes</taxon>
        <taxon>ecological metagenomes</taxon>
    </lineage>
</organism>
<keyword evidence="1" id="KW-0812">Transmembrane</keyword>
<gene>
    <name evidence="2" type="ORF">METZ01_LOCUS312191</name>
</gene>
<feature type="transmembrane region" description="Helical" evidence="1">
    <location>
        <begin position="215"/>
        <end position="233"/>
    </location>
</feature>
<feature type="transmembrane region" description="Helical" evidence="1">
    <location>
        <begin position="335"/>
        <end position="354"/>
    </location>
</feature>
<evidence type="ECO:0000256" key="1">
    <source>
        <dbReference type="SAM" id="Phobius"/>
    </source>
</evidence>
<dbReference type="InterPro" id="IPR011701">
    <property type="entry name" value="MFS"/>
</dbReference>
<feature type="transmembrane region" description="Helical" evidence="1">
    <location>
        <begin position="140"/>
        <end position="164"/>
    </location>
</feature>
<dbReference type="InterPro" id="IPR036259">
    <property type="entry name" value="MFS_trans_sf"/>
</dbReference>
<dbReference type="AlphaFoldDB" id="A0A382NGH2"/>
<proteinExistence type="predicted"/>
<feature type="transmembrane region" description="Helical" evidence="1">
    <location>
        <begin position="306"/>
        <end position="329"/>
    </location>
</feature>
<feature type="transmembrane region" description="Helical" evidence="1">
    <location>
        <begin position="112"/>
        <end position="134"/>
    </location>
</feature>
<dbReference type="Gene3D" id="1.20.1250.20">
    <property type="entry name" value="MFS general substrate transporter like domains"/>
    <property type="match status" value="1"/>
</dbReference>
<name>A0A382NGH2_9ZZZZ</name>
<feature type="transmembrane region" description="Helical" evidence="1">
    <location>
        <begin position="184"/>
        <end position="209"/>
    </location>
</feature>
<feature type="transmembrane region" description="Helical" evidence="1">
    <location>
        <begin position="76"/>
        <end position="92"/>
    </location>
</feature>
<protein>
    <recommendedName>
        <fullName evidence="3">Major facilitator superfamily (MFS) profile domain-containing protein</fullName>
    </recommendedName>
</protein>
<evidence type="ECO:0008006" key="3">
    <source>
        <dbReference type="Google" id="ProtNLM"/>
    </source>
</evidence>
<accession>A0A382NGH2</accession>
<reference evidence="2" key="1">
    <citation type="submission" date="2018-05" db="EMBL/GenBank/DDBJ databases">
        <authorList>
            <person name="Lanie J.A."/>
            <person name="Ng W.-L."/>
            <person name="Kazmierczak K.M."/>
            <person name="Andrzejewski T.M."/>
            <person name="Davidsen T.M."/>
            <person name="Wayne K.J."/>
            <person name="Tettelin H."/>
            <person name="Glass J.I."/>
            <person name="Rusch D."/>
            <person name="Podicherti R."/>
            <person name="Tsui H.-C.T."/>
            <person name="Winkler M.E."/>
        </authorList>
    </citation>
    <scope>NUCLEOTIDE SEQUENCE</scope>
</reference>
<sequence length="369" mass="41828">IAFNSWSVLINNFVFERANFTGVEIGILQSIREIPGFLAFTIIFLLLIIKEQSFAVFALALMGLGVSITGFFPSTYGLYFTTIVMSTGFHYFETVKNSLSLQWLSKDEAPQVLGRLIAIGSITSLILYGCIWVFLKIFEIDYLILFLITGIICIFISLVLWIGFPIFPRKTVQNKKIILRKRYWLYYVLIFLSGARRQIFVVFAAFLMVEKFKYSAAQVTLLFLINYLFNWFFAERIGKIINVFGEKKSLTFEYIGLVIIFVSYGLVTSATIAAALYVIDHMFFALAIAINTYFQKIADPKDIASSAGVSFTINHIAAIFIPVLLGFVWIYSNSLVFYIGAGFALLSLMATQLIPDNLKEKHQTSINTF</sequence>
<feature type="non-terminal residue" evidence="2">
    <location>
        <position position="1"/>
    </location>
</feature>
<dbReference type="Pfam" id="PF07690">
    <property type="entry name" value="MFS_1"/>
    <property type="match status" value="1"/>
</dbReference>